<dbReference type="GO" id="GO:0009535">
    <property type="term" value="C:chloroplast thylakoid membrane"/>
    <property type="evidence" value="ECO:0007669"/>
    <property type="project" value="InterPro"/>
</dbReference>
<sequence length="278" mass="31358">MVATATQIFQLPLSSSHSSFSSGQRNYGVCSPSPVVICRSSGISVEGIYGQRKNRRFGSVIAQQEKGDATEIKVPVPLTLEQQEKEKQNRDDEEEEEGEVDPEDLKYVNEIKRVLELLRRNRDMMFNEVKLTIMIEDPRELEKRRLLGIEEDDAPSREDLAEALEQVNEGKIPKDRLTLQMLYEEMIRWPNLEVEVSKKQRGKSLYAKSTDTGIDPKEAAKRLNVEWDSAAAIEEADVDDDTGVATKAMGYGALYLVSSFPVIIGISVVLILFYNSLQ</sequence>
<evidence type="ECO:0000256" key="1">
    <source>
        <dbReference type="SAM" id="MobiDB-lite"/>
    </source>
</evidence>
<evidence type="ECO:0000256" key="2">
    <source>
        <dbReference type="SAM" id="Phobius"/>
    </source>
</evidence>
<dbReference type="PANTHER" id="PTHR33672">
    <property type="entry name" value="YCF3-INTERACTING PROTEIN 1, CHLOROPLASTIC"/>
    <property type="match status" value="1"/>
</dbReference>
<dbReference type="GO" id="GO:0048564">
    <property type="term" value="P:photosystem I assembly"/>
    <property type="evidence" value="ECO:0007669"/>
    <property type="project" value="InterPro"/>
</dbReference>
<feature type="transmembrane region" description="Helical" evidence="2">
    <location>
        <begin position="253"/>
        <end position="274"/>
    </location>
</feature>
<protein>
    <recommendedName>
        <fullName evidence="6">Ycf3-interacting protein 1, chloroplastic</fullName>
    </recommendedName>
</protein>
<dbReference type="AlphaFoldDB" id="A0A1J3HTN5"/>
<name>A0A1J3HTN5_NOCCA</name>
<feature type="region of interest" description="Disordered" evidence="1">
    <location>
        <begin position="72"/>
        <end position="101"/>
    </location>
</feature>
<keyword evidence="2" id="KW-0812">Transmembrane</keyword>
<reference evidence="5" key="1">
    <citation type="submission" date="2016-07" db="EMBL/GenBank/DDBJ databases">
        <title>De novo transcriptome assembly of four accessions of the metal hyperaccumulator plant Noccaea caerulescens.</title>
        <authorList>
            <person name="Blande D."/>
            <person name="Halimaa P."/>
            <person name="Tervahauta A.I."/>
            <person name="Aarts M.G."/>
            <person name="Karenlampi S.O."/>
        </authorList>
    </citation>
    <scope>NUCLEOTIDE SEQUENCE</scope>
</reference>
<dbReference type="EMBL" id="GEVL01006813">
    <property type="protein sequence ID" value="JAU70528.1"/>
    <property type="molecule type" value="Transcribed_RNA"/>
</dbReference>
<dbReference type="EMBL" id="GEVK01008468">
    <property type="protein sequence ID" value="JAU44364.1"/>
    <property type="molecule type" value="Transcribed_RNA"/>
</dbReference>
<evidence type="ECO:0000313" key="5">
    <source>
        <dbReference type="EMBL" id="JAU70528.1"/>
    </source>
</evidence>
<feature type="compositionally biased region" description="Acidic residues" evidence="1">
    <location>
        <begin position="91"/>
        <end position="101"/>
    </location>
</feature>
<gene>
    <name evidence="3" type="ORF">GA_TR21489_c0_g1_i1_g.70904</name>
    <name evidence="4" type="ORF">LC_TR5657_c0_g1_i1_g.19624</name>
    <name evidence="5" type="ORF">LE_TR18866_c0_g1_i1_g.60585</name>
</gene>
<evidence type="ECO:0008006" key="6">
    <source>
        <dbReference type="Google" id="ProtNLM"/>
    </source>
</evidence>
<dbReference type="PANTHER" id="PTHR33672:SF3">
    <property type="entry name" value="YCF3-INTERACTING PROTEIN 1, CHLOROPLASTIC"/>
    <property type="match status" value="1"/>
</dbReference>
<keyword evidence="2" id="KW-0472">Membrane</keyword>
<evidence type="ECO:0000313" key="4">
    <source>
        <dbReference type="EMBL" id="JAU44364.1"/>
    </source>
</evidence>
<evidence type="ECO:0000313" key="3">
    <source>
        <dbReference type="EMBL" id="JAU17147.1"/>
    </source>
</evidence>
<dbReference type="InterPro" id="IPR040340">
    <property type="entry name" value="CEST/Y3IP1"/>
</dbReference>
<proteinExistence type="predicted"/>
<organism evidence="5">
    <name type="scientific">Noccaea caerulescens</name>
    <name type="common">Alpine penny-cress</name>
    <name type="synonym">Thlaspi caerulescens</name>
    <dbReference type="NCBI Taxonomy" id="107243"/>
    <lineage>
        <taxon>Eukaryota</taxon>
        <taxon>Viridiplantae</taxon>
        <taxon>Streptophyta</taxon>
        <taxon>Embryophyta</taxon>
        <taxon>Tracheophyta</taxon>
        <taxon>Spermatophyta</taxon>
        <taxon>Magnoliopsida</taxon>
        <taxon>eudicotyledons</taxon>
        <taxon>Gunneridae</taxon>
        <taxon>Pentapetalae</taxon>
        <taxon>rosids</taxon>
        <taxon>malvids</taxon>
        <taxon>Brassicales</taxon>
        <taxon>Brassicaceae</taxon>
        <taxon>Coluteocarpeae</taxon>
        <taxon>Noccaea</taxon>
    </lineage>
</organism>
<dbReference type="GO" id="GO:0080183">
    <property type="term" value="P:response to photooxidative stress"/>
    <property type="evidence" value="ECO:0007669"/>
    <property type="project" value="InterPro"/>
</dbReference>
<accession>A0A1J3HTN5</accession>
<dbReference type="EMBL" id="GEVI01015173">
    <property type="protein sequence ID" value="JAU17147.1"/>
    <property type="molecule type" value="Transcribed_RNA"/>
</dbReference>
<keyword evidence="2" id="KW-1133">Transmembrane helix</keyword>